<organism evidence="4">
    <name type="scientific">Wuchereria bancrofti</name>
    <dbReference type="NCBI Taxonomy" id="6293"/>
    <lineage>
        <taxon>Eukaryota</taxon>
        <taxon>Metazoa</taxon>
        <taxon>Ecdysozoa</taxon>
        <taxon>Nematoda</taxon>
        <taxon>Chromadorea</taxon>
        <taxon>Rhabditida</taxon>
        <taxon>Spirurina</taxon>
        <taxon>Spiruromorpha</taxon>
        <taxon>Filarioidea</taxon>
        <taxon>Onchocercidae</taxon>
        <taxon>Wuchereria</taxon>
    </lineage>
</organism>
<evidence type="ECO:0000259" key="1">
    <source>
        <dbReference type="Pfam" id="PF20665"/>
    </source>
</evidence>
<dbReference type="PANTHER" id="PTHR12205">
    <property type="entry name" value="CENTROMERE/KINETOCHORE PROTEIN ZW10"/>
    <property type="match status" value="1"/>
</dbReference>
<dbReference type="Pfam" id="PF22766">
    <property type="entry name" value="ZW10_C2"/>
    <property type="match status" value="1"/>
</dbReference>
<reference evidence="4" key="1">
    <citation type="submission" date="2016-11" db="UniProtKB">
        <authorList>
            <consortium name="WormBaseParasite"/>
        </authorList>
    </citation>
    <scope>IDENTIFICATION</scope>
    <source>
        <strain evidence="4">pt0022</strain>
    </source>
</reference>
<evidence type="ECO:0000313" key="4">
    <source>
        <dbReference type="WBParaSite" id="maker-PairedContig_836-snap-gene-0.12-mRNA-1"/>
    </source>
</evidence>
<feature type="domain" description="ZW10 C-terminal helical" evidence="3">
    <location>
        <begin position="747"/>
        <end position="896"/>
    </location>
</feature>
<dbReference type="STRING" id="6293.A0A1I8EZM8"/>
<dbReference type="InterPro" id="IPR048343">
    <property type="entry name" value="ZW10_C"/>
</dbReference>
<dbReference type="Gene3D" id="1.10.357.150">
    <property type="match status" value="1"/>
</dbReference>
<evidence type="ECO:0000259" key="2">
    <source>
        <dbReference type="Pfam" id="PF20666"/>
    </source>
</evidence>
<dbReference type="GO" id="GO:0005737">
    <property type="term" value="C:cytoplasm"/>
    <property type="evidence" value="ECO:0007669"/>
    <property type="project" value="GOC"/>
</dbReference>
<feature type="domain" description="Centromere/kinetochore protein zw10 middle" evidence="1">
    <location>
        <begin position="337"/>
        <end position="542"/>
    </location>
</feature>
<dbReference type="InterPro" id="IPR055148">
    <property type="entry name" value="ZW10_C_2"/>
</dbReference>
<sequence>MVQSYRILMNRNTEITGTTAPYINQYSMQTFVDLIVVIYFDNYSLGLFQASGTILLLSYRNLGIIITPVTTDTTIRATAKQQQPHTLRCRQPHQQHRYDACAAHCSCIAARPTTSIPIEAYSALHLTITAETIKTMASTLRTGTEKLILSVQDVEDDNRDSIGREISSLERLIATAVTDIASKINRKYVECVPDLVTTNKLLDTIRSTYSIVNHSVDSIANNVENMAKEMELNKKKLERLESIKDWKLKMHSLEEIELLICQLWYSPNEENSLANAVLLVDLEGKLKDILQRDETADQAFAERIGPALKTEVVTLRQSLTYMLNSFWDQIFSLREFNNKIILHLTASSNDALNEKLSAMDILNLIDAKIGKLSSALMHHFCKRLIAAKDPTEIIIYRDGTSFSEHEYVIRKEKPVENEKRKRPEPEKVLRAMLDLFKNLGRNLGAMKVNGKSVIQLIGDKISNEVVELLVHECLTPAIPYDSKDIPAFEALLASTDQFGEEMKKLGFFTNLTESFRKFAENYESTFINRRCSKIIDEARTLIEAPLTEFVSVGNSSDTDEDETVEEYVKTGLNKPKETDGNEEHYPKLMRRTAIEIADLIVKTLDDAAKADSASAMGKILQTARNIVELYAWTAPRKHDSEISSVPVLAAISYNNCYYICHRLMIIIVEILPKMRDTMQAKNLSISFTDFIPNLRQIAAETMEKQLAHCRRQSIFKSLSDSAVQPFLKNFPVFLGLDDVSQYEKCMKCLDGCMMNLEQISGIWKKVLTKTVYACCIGNVISFFFNTLIKMLLSTEDIRASDAELSAITLRKVLKRSEMLFVIEQSKHSRIHKYTGSSYFRIKELLFCLDSSLQNIYDRWCDGKGPLALWLHADEVRHLVKALFQNTEKRAHVLSKIN</sequence>
<dbReference type="PANTHER" id="PTHR12205:SF0">
    <property type="entry name" value="CENTROMERE_KINETOCHORE PROTEIN ZW10 HOMOLOG"/>
    <property type="match status" value="1"/>
</dbReference>
<accession>A0A1I8EZM8</accession>
<name>A0A1I8EZM8_WUCBA</name>
<evidence type="ECO:0000259" key="3">
    <source>
        <dbReference type="Pfam" id="PF22766"/>
    </source>
</evidence>
<dbReference type="GO" id="GO:0006888">
    <property type="term" value="P:endoplasmic reticulum to Golgi vesicle-mediated transport"/>
    <property type="evidence" value="ECO:0007669"/>
    <property type="project" value="TreeGrafter"/>
</dbReference>
<dbReference type="GO" id="GO:0007094">
    <property type="term" value="P:mitotic spindle assembly checkpoint signaling"/>
    <property type="evidence" value="ECO:0007669"/>
    <property type="project" value="TreeGrafter"/>
</dbReference>
<evidence type="ECO:0008006" key="5">
    <source>
        <dbReference type="Google" id="ProtNLM"/>
    </source>
</evidence>
<feature type="domain" description="Centromere/kinetochore protein zw10 C-terminal" evidence="2">
    <location>
        <begin position="591"/>
        <end position="712"/>
    </location>
</feature>
<dbReference type="InterPro" id="IPR046362">
    <property type="entry name" value="Zw10/DSL1_C_sf"/>
</dbReference>
<dbReference type="InterPro" id="IPR048344">
    <property type="entry name" value="Zw10_middle"/>
</dbReference>
<dbReference type="Pfam" id="PF20666">
    <property type="entry name" value="ZW10_C"/>
    <property type="match status" value="1"/>
</dbReference>
<proteinExistence type="predicted"/>
<dbReference type="AlphaFoldDB" id="A0A1I8EZM8"/>
<dbReference type="GO" id="GO:1990423">
    <property type="term" value="C:RZZ complex"/>
    <property type="evidence" value="ECO:0007669"/>
    <property type="project" value="TreeGrafter"/>
</dbReference>
<protein>
    <recommendedName>
        <fullName evidence="5">Centromere/kinetochore Zw10 family protein</fullName>
    </recommendedName>
</protein>
<dbReference type="Pfam" id="PF20665">
    <property type="entry name" value="Zw10_middle"/>
    <property type="match status" value="1"/>
</dbReference>
<dbReference type="WBParaSite" id="maker-PairedContig_836-snap-gene-0.12-mRNA-1">
    <property type="protein sequence ID" value="maker-PairedContig_836-snap-gene-0.12-mRNA-1"/>
    <property type="gene ID" value="maker-PairedContig_836-snap-gene-0.12"/>
</dbReference>